<dbReference type="RefSeq" id="WP_017142105.1">
    <property type="nucleotide sequence ID" value="NZ_JGCY01000288.1"/>
</dbReference>
<dbReference type="PATRIC" id="fig|1339315.3.peg.2529"/>
<reference evidence="1 2" key="1">
    <citation type="submission" date="2014-02" db="EMBL/GenBank/DDBJ databases">
        <authorList>
            <person name="Sears C."/>
            <person name="Carroll K."/>
            <person name="Sack B.R."/>
            <person name="Qadri F."/>
            <person name="Myers L.L."/>
            <person name="Chung G.-T."/>
            <person name="Escheverria P."/>
            <person name="Fraser C.M."/>
            <person name="Sadzewicz L."/>
            <person name="Shefchek K.A."/>
            <person name="Tallon L."/>
            <person name="Das S.P."/>
            <person name="Daugherty S."/>
            <person name="Mongodin E.F."/>
        </authorList>
    </citation>
    <scope>NUCLEOTIDE SEQUENCE [LARGE SCALE GENOMIC DNA]</scope>
    <source>
        <strain evidence="2">3988T(B)14</strain>
    </source>
</reference>
<proteinExistence type="predicted"/>
<gene>
    <name evidence="1" type="ORF">M124_1768</name>
</gene>
<dbReference type="Proteomes" id="UP000020529">
    <property type="component" value="Unassembled WGS sequence"/>
</dbReference>
<sequence length="61" mass="6955">MHFIKGWALLFSPDLLHGTPLGNHIKDFSFFSYQSNEAGEHIRCHIINMAKSKLINGEQIT</sequence>
<dbReference type="AlphaFoldDB" id="A0A015SQH7"/>
<dbReference type="EMBL" id="JGCY01000288">
    <property type="protein sequence ID" value="EXY74479.1"/>
    <property type="molecule type" value="Genomic_DNA"/>
</dbReference>
<protein>
    <submittedName>
        <fullName evidence="1">Uncharacterized protein</fullName>
    </submittedName>
</protein>
<evidence type="ECO:0000313" key="1">
    <source>
        <dbReference type="EMBL" id="EXY74479.1"/>
    </source>
</evidence>
<evidence type="ECO:0000313" key="2">
    <source>
        <dbReference type="Proteomes" id="UP000020529"/>
    </source>
</evidence>
<accession>A0A015SQH7</accession>
<organism evidence="1 2">
    <name type="scientific">Bacteroides fragilis str. 3988T(B)14</name>
    <dbReference type="NCBI Taxonomy" id="1339315"/>
    <lineage>
        <taxon>Bacteria</taxon>
        <taxon>Pseudomonadati</taxon>
        <taxon>Bacteroidota</taxon>
        <taxon>Bacteroidia</taxon>
        <taxon>Bacteroidales</taxon>
        <taxon>Bacteroidaceae</taxon>
        <taxon>Bacteroides</taxon>
    </lineage>
</organism>
<name>A0A015SQH7_BACFG</name>
<comment type="caution">
    <text evidence="1">The sequence shown here is derived from an EMBL/GenBank/DDBJ whole genome shotgun (WGS) entry which is preliminary data.</text>
</comment>